<gene>
    <name evidence="2" type="ORF">TL16_g03490</name>
</gene>
<protein>
    <submittedName>
        <fullName evidence="2">Uncharacterized protein</fullName>
    </submittedName>
</protein>
<feature type="compositionally biased region" description="Polar residues" evidence="1">
    <location>
        <begin position="12"/>
        <end position="29"/>
    </location>
</feature>
<dbReference type="Proteomes" id="UP001162640">
    <property type="component" value="Unassembled WGS sequence"/>
</dbReference>
<evidence type="ECO:0000313" key="2">
    <source>
        <dbReference type="EMBL" id="GMH62508.1"/>
    </source>
</evidence>
<feature type="compositionally biased region" description="Basic and acidic residues" evidence="1">
    <location>
        <begin position="1"/>
        <end position="11"/>
    </location>
</feature>
<dbReference type="AlphaFoldDB" id="A0A9W7E1J7"/>
<reference evidence="3" key="1">
    <citation type="journal article" date="2023" name="Commun. Biol.">
        <title>Genome analysis of Parmales, the sister group of diatoms, reveals the evolutionary specialization of diatoms from phago-mixotrophs to photoautotrophs.</title>
        <authorList>
            <person name="Ban H."/>
            <person name="Sato S."/>
            <person name="Yoshikawa S."/>
            <person name="Yamada K."/>
            <person name="Nakamura Y."/>
            <person name="Ichinomiya M."/>
            <person name="Sato N."/>
            <person name="Blanc-Mathieu R."/>
            <person name="Endo H."/>
            <person name="Kuwata A."/>
            <person name="Ogata H."/>
        </authorList>
    </citation>
    <scope>NUCLEOTIDE SEQUENCE [LARGE SCALE GENOMIC DNA]</scope>
</reference>
<organism evidence="2 3">
    <name type="scientific">Triparma laevis f. inornata</name>
    <dbReference type="NCBI Taxonomy" id="1714386"/>
    <lineage>
        <taxon>Eukaryota</taxon>
        <taxon>Sar</taxon>
        <taxon>Stramenopiles</taxon>
        <taxon>Ochrophyta</taxon>
        <taxon>Bolidophyceae</taxon>
        <taxon>Parmales</taxon>
        <taxon>Triparmaceae</taxon>
        <taxon>Triparma</taxon>
    </lineage>
</organism>
<dbReference type="EMBL" id="BLQM01000092">
    <property type="protein sequence ID" value="GMH62508.1"/>
    <property type="molecule type" value="Genomic_DNA"/>
</dbReference>
<feature type="region of interest" description="Disordered" evidence="1">
    <location>
        <begin position="1"/>
        <end position="29"/>
    </location>
</feature>
<comment type="caution">
    <text evidence="2">The sequence shown here is derived from an EMBL/GenBank/DDBJ whole genome shotgun (WGS) entry which is preliminary data.</text>
</comment>
<name>A0A9W7E1J7_9STRA</name>
<accession>A0A9W7E1J7</accession>
<evidence type="ECO:0000313" key="3">
    <source>
        <dbReference type="Proteomes" id="UP001162640"/>
    </source>
</evidence>
<sequence>MLRSYFKDSHDCSPSSLATPLSRTPQQHNLSIGTPDYVLSESHSTQLLYSLTNGTRPIQPSNVREKYEEMWIENFKKSQVNYEALGIQERRLLERDDIDREGDVGEVGEKENGLKGEYVGVTKAENSLKGESKSPRREHYHPF</sequence>
<evidence type="ECO:0000256" key="1">
    <source>
        <dbReference type="SAM" id="MobiDB-lite"/>
    </source>
</evidence>
<proteinExistence type="predicted"/>